<proteinExistence type="predicted"/>
<comment type="caution">
    <text evidence="1">The sequence shown here is derived from an EMBL/GenBank/DDBJ whole genome shotgun (WGS) entry which is preliminary data.</text>
</comment>
<organism evidence="1 2">
    <name type="scientific">Cichorium intybus</name>
    <name type="common">Chicory</name>
    <dbReference type="NCBI Taxonomy" id="13427"/>
    <lineage>
        <taxon>Eukaryota</taxon>
        <taxon>Viridiplantae</taxon>
        <taxon>Streptophyta</taxon>
        <taxon>Embryophyta</taxon>
        <taxon>Tracheophyta</taxon>
        <taxon>Spermatophyta</taxon>
        <taxon>Magnoliopsida</taxon>
        <taxon>eudicotyledons</taxon>
        <taxon>Gunneridae</taxon>
        <taxon>Pentapetalae</taxon>
        <taxon>asterids</taxon>
        <taxon>campanulids</taxon>
        <taxon>Asterales</taxon>
        <taxon>Asteraceae</taxon>
        <taxon>Cichorioideae</taxon>
        <taxon>Cichorieae</taxon>
        <taxon>Cichoriinae</taxon>
        <taxon>Cichorium</taxon>
    </lineage>
</organism>
<name>A0ACB9G592_CICIN</name>
<keyword evidence="2" id="KW-1185">Reference proteome</keyword>
<dbReference type="Proteomes" id="UP001055811">
    <property type="component" value="Linkage Group LG02"/>
</dbReference>
<sequence length="84" mass="9605">MSSCQCEDAYLCGYILSFTYEGHCSTFRIDLQMISLDDYDVMINRGGAKIELALVKRWLKKGLKLANQRLLEDTSDCVKELPHV</sequence>
<accession>A0ACB9G592</accession>
<protein>
    <submittedName>
        <fullName evidence="1">Uncharacterized protein</fullName>
    </submittedName>
</protein>
<gene>
    <name evidence="1" type="ORF">L2E82_07971</name>
</gene>
<evidence type="ECO:0000313" key="2">
    <source>
        <dbReference type="Proteomes" id="UP001055811"/>
    </source>
</evidence>
<evidence type="ECO:0000313" key="1">
    <source>
        <dbReference type="EMBL" id="KAI3778592.1"/>
    </source>
</evidence>
<reference evidence="1 2" key="2">
    <citation type="journal article" date="2022" name="Mol. Ecol. Resour.">
        <title>The genomes of chicory, endive, great burdock and yacon provide insights into Asteraceae paleo-polyploidization history and plant inulin production.</title>
        <authorList>
            <person name="Fan W."/>
            <person name="Wang S."/>
            <person name="Wang H."/>
            <person name="Wang A."/>
            <person name="Jiang F."/>
            <person name="Liu H."/>
            <person name="Zhao H."/>
            <person name="Xu D."/>
            <person name="Zhang Y."/>
        </authorList>
    </citation>
    <scope>NUCLEOTIDE SEQUENCE [LARGE SCALE GENOMIC DNA]</scope>
    <source>
        <strain evidence="2">cv. Punajuju</strain>
        <tissue evidence="1">Leaves</tissue>
    </source>
</reference>
<reference evidence="2" key="1">
    <citation type="journal article" date="2022" name="Mol. Ecol. Resour.">
        <title>The genomes of chicory, endive, great burdock and yacon provide insights into Asteraceae palaeo-polyploidization history and plant inulin production.</title>
        <authorList>
            <person name="Fan W."/>
            <person name="Wang S."/>
            <person name="Wang H."/>
            <person name="Wang A."/>
            <person name="Jiang F."/>
            <person name="Liu H."/>
            <person name="Zhao H."/>
            <person name="Xu D."/>
            <person name="Zhang Y."/>
        </authorList>
    </citation>
    <scope>NUCLEOTIDE SEQUENCE [LARGE SCALE GENOMIC DNA]</scope>
    <source>
        <strain evidence="2">cv. Punajuju</strain>
    </source>
</reference>
<dbReference type="EMBL" id="CM042010">
    <property type="protein sequence ID" value="KAI3778592.1"/>
    <property type="molecule type" value="Genomic_DNA"/>
</dbReference>